<protein>
    <submittedName>
        <fullName evidence="1">Uncharacterized protein</fullName>
    </submittedName>
</protein>
<evidence type="ECO:0000313" key="1">
    <source>
        <dbReference type="EMBL" id="CAJ2665006.1"/>
    </source>
</evidence>
<gene>
    <name evidence="1" type="ORF">MILVUS5_LOCUS30083</name>
</gene>
<name>A0ACB0L6T6_TRIPR</name>
<accession>A0ACB0L6T6</accession>
<keyword evidence="2" id="KW-1185">Reference proteome</keyword>
<dbReference type="Proteomes" id="UP001177021">
    <property type="component" value="Unassembled WGS sequence"/>
</dbReference>
<sequence>MNTSIVSSFLVLLLAFPSVFATDFTVGDANGWTQGPDYTAWTSGKTFKVGDNLVFKYGSVHQVNEVDESGYTGCSASNTIKKYEDGDSKVPLTKAGKIYFICPTPGHCSGGMKLQVNVVAASTTPTPSGTPPPTKTPSGTPSTTPSDTPSTPSSGTNTTSPPPPKDSGAMSVSNGISLLIGSFFVSTMVLSFMG</sequence>
<proteinExistence type="predicted"/>
<organism evidence="1 2">
    <name type="scientific">Trifolium pratense</name>
    <name type="common">Red clover</name>
    <dbReference type="NCBI Taxonomy" id="57577"/>
    <lineage>
        <taxon>Eukaryota</taxon>
        <taxon>Viridiplantae</taxon>
        <taxon>Streptophyta</taxon>
        <taxon>Embryophyta</taxon>
        <taxon>Tracheophyta</taxon>
        <taxon>Spermatophyta</taxon>
        <taxon>Magnoliopsida</taxon>
        <taxon>eudicotyledons</taxon>
        <taxon>Gunneridae</taxon>
        <taxon>Pentapetalae</taxon>
        <taxon>rosids</taxon>
        <taxon>fabids</taxon>
        <taxon>Fabales</taxon>
        <taxon>Fabaceae</taxon>
        <taxon>Papilionoideae</taxon>
        <taxon>50 kb inversion clade</taxon>
        <taxon>NPAAA clade</taxon>
        <taxon>Hologalegina</taxon>
        <taxon>IRL clade</taxon>
        <taxon>Trifolieae</taxon>
        <taxon>Trifolium</taxon>
    </lineage>
</organism>
<comment type="caution">
    <text evidence="1">The sequence shown here is derived from an EMBL/GenBank/DDBJ whole genome shotgun (WGS) entry which is preliminary data.</text>
</comment>
<dbReference type="EMBL" id="CASHSV030000409">
    <property type="protein sequence ID" value="CAJ2665006.1"/>
    <property type="molecule type" value="Genomic_DNA"/>
</dbReference>
<reference evidence="1" key="1">
    <citation type="submission" date="2023-10" db="EMBL/GenBank/DDBJ databases">
        <authorList>
            <person name="Rodriguez Cubillos JULIANA M."/>
            <person name="De Vega J."/>
        </authorList>
    </citation>
    <scope>NUCLEOTIDE SEQUENCE</scope>
</reference>
<evidence type="ECO:0000313" key="2">
    <source>
        <dbReference type="Proteomes" id="UP001177021"/>
    </source>
</evidence>